<dbReference type="EMBL" id="MN739563">
    <property type="protein sequence ID" value="QHT13157.1"/>
    <property type="molecule type" value="Genomic_DNA"/>
</dbReference>
<dbReference type="AlphaFoldDB" id="A0A6C0D9H3"/>
<dbReference type="InterPro" id="IPR052094">
    <property type="entry name" value="Pre-mRNA-splicing_ERAD"/>
</dbReference>
<feature type="domain" description="J" evidence="4">
    <location>
        <begin position="14"/>
        <end position="77"/>
    </location>
</feature>
<organism evidence="5">
    <name type="scientific">viral metagenome</name>
    <dbReference type="NCBI Taxonomy" id="1070528"/>
    <lineage>
        <taxon>unclassified sequences</taxon>
        <taxon>metagenomes</taxon>
        <taxon>organismal metagenomes</taxon>
    </lineage>
</organism>
<evidence type="ECO:0000256" key="3">
    <source>
        <dbReference type="ARBA" id="ARBA00023186"/>
    </source>
</evidence>
<proteinExistence type="predicted"/>
<dbReference type="SMART" id="SM00271">
    <property type="entry name" value="DnaJ"/>
    <property type="match status" value="1"/>
</dbReference>
<evidence type="ECO:0000256" key="1">
    <source>
        <dbReference type="ARBA" id="ARBA00004496"/>
    </source>
</evidence>
<dbReference type="Gene3D" id="1.10.287.110">
    <property type="entry name" value="DnaJ domain"/>
    <property type="match status" value="1"/>
</dbReference>
<name>A0A6C0D9H3_9ZZZZ</name>
<keyword evidence="2" id="KW-0963">Cytoplasm</keyword>
<dbReference type="PANTHER" id="PTHR44313:SF1">
    <property type="entry name" value="DNAJ HOMOLOG SUBFAMILY C MEMBER 17"/>
    <property type="match status" value="1"/>
</dbReference>
<dbReference type="InterPro" id="IPR036869">
    <property type="entry name" value="J_dom_sf"/>
</dbReference>
<evidence type="ECO:0000256" key="2">
    <source>
        <dbReference type="ARBA" id="ARBA00022490"/>
    </source>
</evidence>
<keyword evidence="3" id="KW-0143">Chaperone</keyword>
<reference evidence="5" key="1">
    <citation type="journal article" date="2020" name="Nature">
        <title>Giant virus diversity and host interactions through global metagenomics.</title>
        <authorList>
            <person name="Schulz F."/>
            <person name="Roux S."/>
            <person name="Paez-Espino D."/>
            <person name="Jungbluth S."/>
            <person name="Walsh D.A."/>
            <person name="Denef V.J."/>
            <person name="McMahon K.D."/>
            <person name="Konstantinidis K.T."/>
            <person name="Eloe-Fadrosh E.A."/>
            <person name="Kyrpides N.C."/>
            <person name="Woyke T."/>
        </authorList>
    </citation>
    <scope>NUCLEOTIDE SEQUENCE</scope>
    <source>
        <strain evidence="5">GVMAG-M-3300023174-131</strain>
    </source>
</reference>
<dbReference type="PRINTS" id="PR00625">
    <property type="entry name" value="JDOMAIN"/>
</dbReference>
<dbReference type="SUPFAM" id="SSF46565">
    <property type="entry name" value="Chaperone J-domain"/>
    <property type="match status" value="1"/>
</dbReference>
<comment type="subcellular location">
    <subcellularLocation>
        <location evidence="1">Cytoplasm</location>
    </subcellularLocation>
</comment>
<dbReference type="GO" id="GO:0005737">
    <property type="term" value="C:cytoplasm"/>
    <property type="evidence" value="ECO:0007669"/>
    <property type="project" value="UniProtKB-SubCell"/>
</dbReference>
<dbReference type="InterPro" id="IPR001623">
    <property type="entry name" value="DnaJ_domain"/>
</dbReference>
<dbReference type="PANTHER" id="PTHR44313">
    <property type="entry name" value="DNAJ HOMOLOG SUBFAMILY C MEMBER 17"/>
    <property type="match status" value="1"/>
</dbReference>
<sequence>MAQVIVDFDKLKFNLYEILGVEKNATESKIKKAFRNLILNFHPDKNNDVEEDIYYHIITANQILSNKEYRDKYDNFLNKSVNTHDDLKRMFDKTIKNNAPESGSLKNHKFFTDTKENAVKVFQSKFIELDNKHMASSDFNDKTTNRYEKMVKSRDIEINIPQENIKNTKDFNQKFQDRASNGGFSDQLIQVNENTQLSTYNVNDNYTSLDVAFDNLYIDGGGISTSKFTSLDSAFKLQPVNTNYKEANIKNAMDTYKSNTTALSNTKFTKDKFDSW</sequence>
<accession>A0A6C0D9H3</accession>
<dbReference type="PROSITE" id="PS50076">
    <property type="entry name" value="DNAJ_2"/>
    <property type="match status" value="1"/>
</dbReference>
<evidence type="ECO:0000259" key="4">
    <source>
        <dbReference type="PROSITE" id="PS50076"/>
    </source>
</evidence>
<dbReference type="Pfam" id="PF00226">
    <property type="entry name" value="DnaJ"/>
    <property type="match status" value="1"/>
</dbReference>
<evidence type="ECO:0000313" key="5">
    <source>
        <dbReference type="EMBL" id="QHT13157.1"/>
    </source>
</evidence>
<dbReference type="GO" id="GO:0000390">
    <property type="term" value="P:spliceosomal complex disassembly"/>
    <property type="evidence" value="ECO:0007669"/>
    <property type="project" value="TreeGrafter"/>
</dbReference>
<dbReference type="GO" id="GO:0005681">
    <property type="term" value="C:spliceosomal complex"/>
    <property type="evidence" value="ECO:0007669"/>
    <property type="project" value="TreeGrafter"/>
</dbReference>
<protein>
    <recommendedName>
        <fullName evidence="4">J domain-containing protein</fullName>
    </recommendedName>
</protein>
<dbReference type="CDD" id="cd06257">
    <property type="entry name" value="DnaJ"/>
    <property type="match status" value="1"/>
</dbReference>